<keyword evidence="12" id="KW-1185">Reference proteome</keyword>
<evidence type="ECO:0000256" key="4">
    <source>
        <dbReference type="ARBA" id="ARBA00022801"/>
    </source>
</evidence>
<dbReference type="InterPro" id="IPR051132">
    <property type="entry name" value="3-5_Exonuclease_domain"/>
</dbReference>
<dbReference type="GO" id="GO:0006139">
    <property type="term" value="P:nucleobase-containing compound metabolic process"/>
    <property type="evidence" value="ECO:0007669"/>
    <property type="project" value="InterPro"/>
</dbReference>
<dbReference type="GO" id="GO:0008408">
    <property type="term" value="F:3'-5' exonuclease activity"/>
    <property type="evidence" value="ECO:0007669"/>
    <property type="project" value="InterPro"/>
</dbReference>
<evidence type="ECO:0000256" key="7">
    <source>
        <dbReference type="ARBA" id="ARBA00023242"/>
    </source>
</evidence>
<evidence type="ECO:0000256" key="2">
    <source>
        <dbReference type="ARBA" id="ARBA00022722"/>
    </source>
</evidence>
<dbReference type="InterPro" id="IPR012337">
    <property type="entry name" value="RNaseH-like_sf"/>
</dbReference>
<evidence type="ECO:0000256" key="6">
    <source>
        <dbReference type="ARBA" id="ARBA00022842"/>
    </source>
</evidence>
<dbReference type="EMBL" id="BDSP01000106">
    <property type="protein sequence ID" value="GBO90611.1"/>
    <property type="molecule type" value="Genomic_DNA"/>
</dbReference>
<dbReference type="Gene3D" id="3.30.420.10">
    <property type="entry name" value="Ribonuclease H-like superfamily/Ribonuclease H"/>
    <property type="match status" value="1"/>
</dbReference>
<dbReference type="GO" id="GO:0005634">
    <property type="term" value="C:nucleus"/>
    <property type="evidence" value="ECO:0007669"/>
    <property type="project" value="UniProtKB-SubCell"/>
</dbReference>
<keyword evidence="4" id="KW-0378">Hydrolase</keyword>
<accession>A0A388S837</accession>
<proteinExistence type="predicted"/>
<evidence type="ECO:0000313" key="11">
    <source>
        <dbReference type="EMBL" id="GBO90611.1"/>
    </source>
</evidence>
<dbReference type="OrthoDB" id="47557at2759"/>
<dbReference type="CDD" id="cd06141">
    <property type="entry name" value="WRN_exo"/>
    <property type="match status" value="1"/>
</dbReference>
<dbReference type="PANTHER" id="PTHR13620">
    <property type="entry name" value="3-5 EXONUCLEASE"/>
    <property type="match status" value="1"/>
</dbReference>
<evidence type="ECO:0000313" key="12">
    <source>
        <dbReference type="Proteomes" id="UP000198406"/>
    </source>
</evidence>
<dbReference type="InParanoid" id="A0A388S837"/>
<organism evidence="11 12">
    <name type="scientific">Fistulifera solaris</name>
    <name type="common">Oleaginous diatom</name>
    <dbReference type="NCBI Taxonomy" id="1519565"/>
    <lineage>
        <taxon>Eukaryota</taxon>
        <taxon>Sar</taxon>
        <taxon>Stramenopiles</taxon>
        <taxon>Ochrophyta</taxon>
        <taxon>Bacillariophyta</taxon>
        <taxon>Bacillariophyceae</taxon>
        <taxon>Bacillariophycidae</taxon>
        <taxon>Naviculales</taxon>
        <taxon>Naviculaceae</taxon>
        <taxon>Fistulifera</taxon>
    </lineage>
</organism>
<gene>
    <name evidence="11" type="ORF">FisN_19Lh006</name>
</gene>
<dbReference type="GO" id="GO:0003676">
    <property type="term" value="F:nucleic acid binding"/>
    <property type="evidence" value="ECO:0007669"/>
    <property type="project" value="InterPro"/>
</dbReference>
<protein>
    <recommendedName>
        <fullName evidence="8">3'-5' exonuclease</fullName>
    </recommendedName>
    <alternativeName>
        <fullName evidence="9">Werner Syndrome-like exonuclease</fullName>
    </alternativeName>
</protein>
<dbReference type="PANTHER" id="PTHR13620:SF109">
    <property type="entry name" value="3'-5' EXONUCLEASE"/>
    <property type="match status" value="1"/>
</dbReference>
<keyword evidence="3" id="KW-0479">Metal-binding</keyword>
<evidence type="ECO:0000256" key="3">
    <source>
        <dbReference type="ARBA" id="ARBA00022723"/>
    </source>
</evidence>
<evidence type="ECO:0000259" key="10">
    <source>
        <dbReference type="Pfam" id="PF01612"/>
    </source>
</evidence>
<keyword evidence="5" id="KW-0269">Exonuclease</keyword>
<feature type="domain" description="3'-5' exonuclease" evidence="10">
    <location>
        <begin position="540"/>
        <end position="706"/>
    </location>
</feature>
<comment type="caution">
    <text evidence="11">The sequence shown here is derived from an EMBL/GenBank/DDBJ whole genome shotgun (WGS) entry which is preliminary data.</text>
</comment>
<evidence type="ECO:0000256" key="8">
    <source>
        <dbReference type="ARBA" id="ARBA00040531"/>
    </source>
</evidence>
<sequence length="1187" mass="134498">MELEKAKRKEQASVDATSAVMHSFLGIKVPEKAAPVEEEVCEDVDMTGEELEKQFTERLVIDDTRGQPGDVDVDDDDDDALGFEEDGDYNEDSNELNDGGIMSNYLSKIQTRLRDETRCNFKKGDEKIPDDQKWLLKMLEEHQFSLPWQLASTLCNKLGINWAPSAYYCTVHVWLTDVQFNEMPPCGECKSNAHVGRHAFDSSYPGRRISGLKKDEYVMTMRYCCSRCKSGEKSYTFRGYNLKSLESMPLSRKICFPALLTHKSGVTMELARLIRSLVSKNVRSNSLAAMIAEMHQLEHKQQMLLYESEVAASRFYRTDDNKAPLFSDFNDRKGYNGRLITGKYIQSIYQRLIHSFRELADADTKKRDSEMIKIDASYKFTKRLKRVGGEKVFDGLVTVMNEFKEIRSHFVIFGESHDQMRPPLQAMKATMDSNGQAGPKLAFTDSPKRDADMLISVFDSLAVTQEAYNTIAEEENKQLGDKSEPTELLKSAWQRLLRPSLPICSIVHHNYSVIEADKDITMFAGTAMDLMKDRQAEKRIMALDLEWPVHFNNNGRIEGQGKVATIQLSYHTCQGNLDNDICTTVIRVQQTTTKLNATLVRLLSEDSIRFVGVNVAGDVTKLKKDFANMNNVSVNKIDLRVMARRRGVVPRNGSYSLVALVEAQLKESMEKDQRMSDWSGPLQPKQLDYAALDAIKSLQVYDSLDKLPDLTRELQRKEILAGTKVTIVASKGSKASIPTPGAEGEILSQKQIWTAPKTFTFVEGRSKPGGQFVLVRIKKVLAPGLIMDGYRKGRKGVSLGDFVKTFADDDFVMMVNLSQLRSQHQQQSSSSSSDAINPNPVIHTTELNKVNASIVNADNETATTTGFAEDDLFTHDYIFEHENEEDISPDPDSTDAFDDFSELTPAKIREIDDIIRRAVDKMGPLTAQDGEKYLDPPPKSIPICYSAVLGDIIHAIMRIKVPAKHECRKAYSAALVRAFLEWDPERLKEVKEALVKLGISEKEIEARLYYNIQWFAARVERRALPPHLLYWRVCAVLSYFGNKIDSVSKKPLFGKNEWNKAKSLLSDIRKGYFSDPPGVSFYRYRVDGRGQIIRDRKGFALLTCTRGTNDVENEHRNLLGPIGNSPVGLEMMDCLLTDIRLRRNMISARKYRLNFPDIRHFDPWLVDELQITRPRNVLVSSVFPDQS</sequence>
<dbReference type="InterPro" id="IPR036397">
    <property type="entry name" value="RNaseH_sf"/>
</dbReference>
<evidence type="ECO:0000256" key="5">
    <source>
        <dbReference type="ARBA" id="ARBA00022839"/>
    </source>
</evidence>
<keyword evidence="6" id="KW-0460">Magnesium</keyword>
<dbReference type="AlphaFoldDB" id="A0A388S837"/>
<name>A0A388S837_FISSO</name>
<dbReference type="SUPFAM" id="SSF53098">
    <property type="entry name" value="Ribonuclease H-like"/>
    <property type="match status" value="1"/>
</dbReference>
<evidence type="ECO:0000256" key="1">
    <source>
        <dbReference type="ARBA" id="ARBA00004123"/>
    </source>
</evidence>
<dbReference type="Proteomes" id="UP000198406">
    <property type="component" value="Unassembled WGS sequence"/>
</dbReference>
<dbReference type="Pfam" id="PF01612">
    <property type="entry name" value="DNA_pol_A_exo1"/>
    <property type="match status" value="1"/>
</dbReference>
<evidence type="ECO:0000256" key="9">
    <source>
        <dbReference type="ARBA" id="ARBA00042761"/>
    </source>
</evidence>
<keyword evidence="7" id="KW-0539">Nucleus</keyword>
<dbReference type="InterPro" id="IPR002562">
    <property type="entry name" value="3'-5'_exonuclease_dom"/>
</dbReference>
<keyword evidence="2" id="KW-0540">Nuclease</keyword>
<dbReference type="GO" id="GO:0046872">
    <property type="term" value="F:metal ion binding"/>
    <property type="evidence" value="ECO:0007669"/>
    <property type="project" value="UniProtKB-KW"/>
</dbReference>
<comment type="subcellular location">
    <subcellularLocation>
        <location evidence="1">Nucleus</location>
    </subcellularLocation>
</comment>
<reference evidence="11 12" key="1">
    <citation type="journal article" date="2015" name="Plant Cell">
        <title>Oil accumulation by the oleaginous diatom Fistulifera solaris as revealed by the genome and transcriptome.</title>
        <authorList>
            <person name="Tanaka T."/>
            <person name="Maeda Y."/>
            <person name="Veluchamy A."/>
            <person name="Tanaka M."/>
            <person name="Abida H."/>
            <person name="Marechal E."/>
            <person name="Bowler C."/>
            <person name="Muto M."/>
            <person name="Sunaga Y."/>
            <person name="Tanaka M."/>
            <person name="Yoshino T."/>
            <person name="Taniguchi T."/>
            <person name="Fukuda Y."/>
            <person name="Nemoto M."/>
            <person name="Matsumoto M."/>
            <person name="Wong P.S."/>
            <person name="Aburatani S."/>
            <person name="Fujibuchi W."/>
        </authorList>
    </citation>
    <scope>NUCLEOTIDE SEQUENCE [LARGE SCALE GENOMIC DNA]</scope>
    <source>
        <strain evidence="11 12">JPCC DA0580</strain>
    </source>
</reference>